<dbReference type="Gramene" id="TuG1812G0200001504.01.T01">
    <property type="protein sequence ID" value="TuG1812G0200001504.01.T01.cds441634"/>
    <property type="gene ID" value="TuG1812G0200001504.01"/>
</dbReference>
<organism evidence="2 3">
    <name type="scientific">Triticum urartu</name>
    <name type="common">Red wild einkorn</name>
    <name type="synonym">Crithodium urartu</name>
    <dbReference type="NCBI Taxonomy" id="4572"/>
    <lineage>
        <taxon>Eukaryota</taxon>
        <taxon>Viridiplantae</taxon>
        <taxon>Streptophyta</taxon>
        <taxon>Embryophyta</taxon>
        <taxon>Tracheophyta</taxon>
        <taxon>Spermatophyta</taxon>
        <taxon>Magnoliopsida</taxon>
        <taxon>Liliopsida</taxon>
        <taxon>Poales</taxon>
        <taxon>Poaceae</taxon>
        <taxon>BOP clade</taxon>
        <taxon>Pooideae</taxon>
        <taxon>Triticodae</taxon>
        <taxon>Triticeae</taxon>
        <taxon>Triticinae</taxon>
        <taxon>Triticum</taxon>
    </lineage>
</organism>
<dbReference type="EnsemblPlants" id="TuG1812G0200001504.01.T03">
    <property type="protein sequence ID" value="TuG1812G0200001504.01.T03.cds441630"/>
    <property type="gene ID" value="TuG1812G0200001504.01"/>
</dbReference>
<dbReference type="Gramene" id="TuG1812G0200001504.01.T03">
    <property type="protein sequence ID" value="TuG1812G0200001504.01.T03.cds441630"/>
    <property type="gene ID" value="TuG1812G0200001504.01"/>
</dbReference>
<evidence type="ECO:0000256" key="1">
    <source>
        <dbReference type="SAM" id="MobiDB-lite"/>
    </source>
</evidence>
<sequence length="90" mass="9751">MTFPPHCLGSSQGGGVRRRLHSSQFSGPPRRALSSSSLMVNPSFSEGALFPRSAYQISLQSCTVVQSAHVEEILDAWIDPSFSEGALFPR</sequence>
<reference evidence="2" key="3">
    <citation type="submission" date="2022-06" db="UniProtKB">
        <authorList>
            <consortium name="EnsemblPlants"/>
        </authorList>
    </citation>
    <scope>IDENTIFICATION</scope>
</reference>
<proteinExistence type="predicted"/>
<feature type="region of interest" description="Disordered" evidence="1">
    <location>
        <begin position="1"/>
        <end position="36"/>
    </location>
</feature>
<reference evidence="2" key="2">
    <citation type="submission" date="2018-03" db="EMBL/GenBank/DDBJ databases">
        <title>The Triticum urartu genome reveals the dynamic nature of wheat genome evolution.</title>
        <authorList>
            <person name="Ling H."/>
            <person name="Ma B."/>
            <person name="Shi X."/>
            <person name="Liu H."/>
            <person name="Dong L."/>
            <person name="Sun H."/>
            <person name="Cao Y."/>
            <person name="Gao Q."/>
            <person name="Zheng S."/>
            <person name="Li Y."/>
            <person name="Yu Y."/>
            <person name="Du H."/>
            <person name="Qi M."/>
            <person name="Li Y."/>
            <person name="Yu H."/>
            <person name="Cui Y."/>
            <person name="Wang N."/>
            <person name="Chen C."/>
            <person name="Wu H."/>
            <person name="Zhao Y."/>
            <person name="Zhang J."/>
            <person name="Li Y."/>
            <person name="Zhou W."/>
            <person name="Zhang B."/>
            <person name="Hu W."/>
            <person name="Eijk M."/>
            <person name="Tang J."/>
            <person name="Witsenboer H."/>
            <person name="Zhao S."/>
            <person name="Li Z."/>
            <person name="Zhang A."/>
            <person name="Wang D."/>
            <person name="Liang C."/>
        </authorList>
    </citation>
    <scope>NUCLEOTIDE SEQUENCE [LARGE SCALE GENOMIC DNA]</scope>
    <source>
        <strain evidence="2">cv. G1812</strain>
    </source>
</reference>
<reference evidence="3" key="1">
    <citation type="journal article" date="2013" name="Nature">
        <title>Draft genome of the wheat A-genome progenitor Triticum urartu.</title>
        <authorList>
            <person name="Ling H.Q."/>
            <person name="Zhao S."/>
            <person name="Liu D."/>
            <person name="Wang J."/>
            <person name="Sun H."/>
            <person name="Zhang C."/>
            <person name="Fan H."/>
            <person name="Li D."/>
            <person name="Dong L."/>
            <person name="Tao Y."/>
            <person name="Gao C."/>
            <person name="Wu H."/>
            <person name="Li Y."/>
            <person name="Cui Y."/>
            <person name="Guo X."/>
            <person name="Zheng S."/>
            <person name="Wang B."/>
            <person name="Yu K."/>
            <person name="Liang Q."/>
            <person name="Yang W."/>
            <person name="Lou X."/>
            <person name="Chen J."/>
            <person name="Feng M."/>
            <person name="Jian J."/>
            <person name="Zhang X."/>
            <person name="Luo G."/>
            <person name="Jiang Y."/>
            <person name="Liu J."/>
            <person name="Wang Z."/>
            <person name="Sha Y."/>
            <person name="Zhang B."/>
            <person name="Wu H."/>
            <person name="Tang D."/>
            <person name="Shen Q."/>
            <person name="Xue P."/>
            <person name="Zou S."/>
            <person name="Wang X."/>
            <person name="Liu X."/>
            <person name="Wang F."/>
            <person name="Yang Y."/>
            <person name="An X."/>
            <person name="Dong Z."/>
            <person name="Zhang K."/>
            <person name="Zhang X."/>
            <person name="Luo M.C."/>
            <person name="Dvorak J."/>
            <person name="Tong Y."/>
            <person name="Wang J."/>
            <person name="Yang H."/>
            <person name="Li Z."/>
            <person name="Wang D."/>
            <person name="Zhang A."/>
            <person name="Wang J."/>
        </authorList>
    </citation>
    <scope>NUCLEOTIDE SEQUENCE</scope>
    <source>
        <strain evidence="3">cv. G1812</strain>
    </source>
</reference>
<name>A0A8R7PB60_TRIUA</name>
<dbReference type="AlphaFoldDB" id="A0A8R7PB60"/>
<dbReference type="Proteomes" id="UP000015106">
    <property type="component" value="Chromosome 2"/>
</dbReference>
<dbReference type="EnsemblPlants" id="TuG1812G0200001504.01.T02">
    <property type="protein sequence ID" value="TuG1812G0200001504.01.T02.cds441630"/>
    <property type="gene ID" value="TuG1812G0200001504.01"/>
</dbReference>
<evidence type="ECO:0000313" key="2">
    <source>
        <dbReference type="EnsemblPlants" id="TuG1812G0200001504.01.T01.cds441634"/>
    </source>
</evidence>
<dbReference type="Gramene" id="TuG1812G0200001504.01.T02">
    <property type="protein sequence ID" value="TuG1812G0200001504.01.T02.cds441630"/>
    <property type="gene ID" value="TuG1812G0200001504.01"/>
</dbReference>
<dbReference type="EnsemblPlants" id="TuG1812G0200001504.01.T01">
    <property type="protein sequence ID" value="TuG1812G0200001504.01.T01.cds441634"/>
    <property type="gene ID" value="TuG1812G0200001504.01"/>
</dbReference>
<accession>A0A8R7PB60</accession>
<protein>
    <submittedName>
        <fullName evidence="2">Uncharacterized protein</fullName>
    </submittedName>
</protein>
<keyword evidence="3" id="KW-1185">Reference proteome</keyword>
<evidence type="ECO:0000313" key="3">
    <source>
        <dbReference type="Proteomes" id="UP000015106"/>
    </source>
</evidence>